<gene>
    <name evidence="6" type="ORF">EV675_1491</name>
</gene>
<keyword evidence="3" id="KW-0479">Metal-binding</keyword>
<dbReference type="AlphaFoldDB" id="A0A4Q7NKL6"/>
<dbReference type="GO" id="GO:0016853">
    <property type="term" value="F:isomerase activity"/>
    <property type="evidence" value="ECO:0007669"/>
    <property type="project" value="UniProtKB-ARBA"/>
</dbReference>
<dbReference type="RefSeq" id="WP_130356679.1">
    <property type="nucleotide sequence ID" value="NZ_SGXC01000001.1"/>
</dbReference>
<dbReference type="InterPro" id="IPR051121">
    <property type="entry name" value="FAH"/>
</dbReference>
<dbReference type="Gene3D" id="3.90.850.10">
    <property type="entry name" value="Fumarylacetoacetase-like, C-terminal domain"/>
    <property type="match status" value="1"/>
</dbReference>
<comment type="caution">
    <text evidence="6">The sequence shown here is derived from an EMBL/GenBank/DDBJ whole genome shotgun (WGS) entry which is preliminary data.</text>
</comment>
<dbReference type="InterPro" id="IPR036663">
    <property type="entry name" value="Fumarylacetoacetase_C_sf"/>
</dbReference>
<evidence type="ECO:0000259" key="5">
    <source>
        <dbReference type="Pfam" id="PF01557"/>
    </source>
</evidence>
<dbReference type="OrthoDB" id="9805307at2"/>
<sequence length="318" mass="33280">MKLVTIDTISGGVAGALLQSGEILHLGRAAAPGTIEAWLPASVRGILMAGPEGLAAVRRMVRRVEDLEAGERDRLRHAGALTDASATPLLAPVPDPRLILAAGRAYGAHVREMGGGPPPHPTAFLKSPDSVAGPGAVIPIPAGIEQVDYEGELAVVFGRACHRVQPAQALDHVAGYTAANDVSARDWMPGVQAARTPVEGRQSWELNIMGKQFPGFTPMGPVLATSDEISDPSSLQLATRLNGRVMQSTSVGDLIHPIAETIAYFSQWYRFQPGDVLLTGTPAGVGFGRDPQVFMRPGDRVDVEIGGIGTLSNGISAA</sequence>
<evidence type="ECO:0000313" key="6">
    <source>
        <dbReference type="EMBL" id="RZS85466.1"/>
    </source>
</evidence>
<protein>
    <submittedName>
        <fullName evidence="6">2-keto-4-pentenoate hydratase/2-oxohepta-3-ene-1,7-dioic acid hydratase in catechol pathway</fullName>
    </submittedName>
</protein>
<dbReference type="GO" id="GO:0016787">
    <property type="term" value="F:hydrolase activity"/>
    <property type="evidence" value="ECO:0007669"/>
    <property type="project" value="UniProtKB-KW"/>
</dbReference>
<dbReference type="InterPro" id="IPR011234">
    <property type="entry name" value="Fumarylacetoacetase-like_C"/>
</dbReference>
<proteinExistence type="inferred from homology"/>
<dbReference type="PANTHER" id="PTHR42796:SF4">
    <property type="entry name" value="FUMARYLACETOACETATE HYDROLASE DOMAIN-CONTAINING PROTEIN 2A"/>
    <property type="match status" value="1"/>
</dbReference>
<dbReference type="EMBL" id="SGXC01000001">
    <property type="protein sequence ID" value="RZS85466.1"/>
    <property type="molecule type" value="Genomic_DNA"/>
</dbReference>
<dbReference type="SUPFAM" id="SSF56529">
    <property type="entry name" value="FAH"/>
    <property type="match status" value="1"/>
</dbReference>
<dbReference type="Proteomes" id="UP000292445">
    <property type="component" value="Unassembled WGS sequence"/>
</dbReference>
<dbReference type="GO" id="GO:0019752">
    <property type="term" value="P:carboxylic acid metabolic process"/>
    <property type="evidence" value="ECO:0007669"/>
    <property type="project" value="UniProtKB-ARBA"/>
</dbReference>
<keyword evidence="4" id="KW-0378">Hydrolase</keyword>
<keyword evidence="7" id="KW-1185">Reference proteome</keyword>
<feature type="domain" description="Fumarylacetoacetase-like C-terminal" evidence="5">
    <location>
        <begin position="99"/>
        <end position="315"/>
    </location>
</feature>
<dbReference type="PANTHER" id="PTHR42796">
    <property type="entry name" value="FUMARYLACETOACETATE HYDROLASE DOMAIN-CONTAINING PROTEIN 2A-RELATED"/>
    <property type="match status" value="1"/>
</dbReference>
<evidence type="ECO:0000256" key="4">
    <source>
        <dbReference type="ARBA" id="ARBA00022801"/>
    </source>
</evidence>
<reference evidence="6 7" key="1">
    <citation type="submission" date="2019-02" db="EMBL/GenBank/DDBJ databases">
        <title>Genomic Encyclopedia of Type Strains, Phase IV (KMG-IV): sequencing the most valuable type-strain genomes for metagenomic binning, comparative biology and taxonomic classification.</title>
        <authorList>
            <person name="Goeker M."/>
        </authorList>
    </citation>
    <scope>NUCLEOTIDE SEQUENCE [LARGE SCALE GENOMIC DNA]</scope>
    <source>
        <strain evidence="6 7">K24</strain>
    </source>
</reference>
<evidence type="ECO:0000256" key="1">
    <source>
        <dbReference type="ARBA" id="ARBA00001946"/>
    </source>
</evidence>
<comment type="cofactor">
    <cofactor evidence="1">
        <name>Mg(2+)</name>
        <dbReference type="ChEBI" id="CHEBI:18420"/>
    </cofactor>
</comment>
<evidence type="ECO:0000256" key="3">
    <source>
        <dbReference type="ARBA" id="ARBA00022723"/>
    </source>
</evidence>
<evidence type="ECO:0000313" key="7">
    <source>
        <dbReference type="Proteomes" id="UP000292445"/>
    </source>
</evidence>
<evidence type="ECO:0000256" key="2">
    <source>
        <dbReference type="ARBA" id="ARBA00010211"/>
    </source>
</evidence>
<dbReference type="GO" id="GO:0046872">
    <property type="term" value="F:metal ion binding"/>
    <property type="evidence" value="ECO:0007669"/>
    <property type="project" value="UniProtKB-KW"/>
</dbReference>
<accession>A0A4Q7NKL6</accession>
<comment type="similarity">
    <text evidence="2">Belongs to the FAH family.</text>
</comment>
<organism evidence="6 7">
    <name type="scientific">Pigmentiphaga kullae</name>
    <dbReference type="NCBI Taxonomy" id="151784"/>
    <lineage>
        <taxon>Bacteria</taxon>
        <taxon>Pseudomonadati</taxon>
        <taxon>Pseudomonadota</taxon>
        <taxon>Betaproteobacteria</taxon>
        <taxon>Burkholderiales</taxon>
        <taxon>Alcaligenaceae</taxon>
        <taxon>Pigmentiphaga</taxon>
    </lineage>
</organism>
<dbReference type="FunFam" id="3.90.850.10:FF:000002">
    <property type="entry name" value="2-hydroxyhepta-2,4-diene-1,7-dioate isomerase"/>
    <property type="match status" value="1"/>
</dbReference>
<dbReference type="Pfam" id="PF01557">
    <property type="entry name" value="FAA_hydrolase"/>
    <property type="match status" value="1"/>
</dbReference>
<name>A0A4Q7NKL6_9BURK</name>